<feature type="transmembrane region" description="Helical" evidence="4">
    <location>
        <begin position="379"/>
        <end position="401"/>
    </location>
</feature>
<evidence type="ECO:0000256" key="3">
    <source>
        <dbReference type="SAM" id="MobiDB-lite"/>
    </source>
</evidence>
<keyword evidence="2" id="KW-0624">Polysaccharide degradation</keyword>
<dbReference type="InterPro" id="IPR036116">
    <property type="entry name" value="FN3_sf"/>
</dbReference>
<evidence type="ECO:0000256" key="1">
    <source>
        <dbReference type="ARBA" id="ARBA00023295"/>
    </source>
</evidence>
<keyword evidence="4" id="KW-1133">Transmembrane helix</keyword>
<feature type="compositionally biased region" description="Low complexity" evidence="3">
    <location>
        <begin position="416"/>
        <end position="436"/>
    </location>
</feature>
<keyword evidence="1" id="KW-0326">Glycosidase</keyword>
<dbReference type="Proteomes" id="UP001500307">
    <property type="component" value="Unassembled WGS sequence"/>
</dbReference>
<dbReference type="EMBL" id="BAABGU010000001">
    <property type="protein sequence ID" value="GAA4561531.1"/>
    <property type="molecule type" value="Genomic_DNA"/>
</dbReference>
<evidence type="ECO:0000256" key="2">
    <source>
        <dbReference type="ARBA" id="ARBA00023326"/>
    </source>
</evidence>
<evidence type="ECO:0000313" key="6">
    <source>
        <dbReference type="Proteomes" id="UP001500307"/>
    </source>
</evidence>
<accession>A0ABP8S674</accession>
<sequence length="532" mass="55929">MPSGFGELTVQAHHLVSAGDLAGAQRLLADALTDADPRPANASPELADAAGLQARVLVALGEPHSARGWAAFAYAAATRLYGRSDERTVAAAATLAAVLHRVGSDARAARLYSDVIIELTARDGPESMRVLAAHADLATVEYARGQCEVARDRLQDAWELLREVYGDDHPSGIKMLAKLGAMERDCGRYTDSHEHLALAEELCRLHLAADDPLAAQVAALSRAAVDPDHVCADPAPPAPPAPVVPAARVPPAAEGPPEAPPYPPAEPPPYQPPEPPLYHPPDRAAANSHPNVPTQRLPPDSDEPFDDLAGDDWWPPEEQLDDVYRAGESALPPTVVGLTGDEPDGVRRVPRAAEPEPSSRYLPVHVPRPPEPEPRANRWLPLAAAGVVVVLLGTGAVIAGVSRVDGGRDAPPSPPVTTGVPTSLPTSVPPATGTPRAAPPASPGTPPGAVRLTDRRDSIALRWTYPPGAEGPVVIAGGRAGEGQRTFEELPAGTDSYIAYGLSRTTDYCFTVALVWSTDTVARAAPVCTRRR</sequence>
<evidence type="ECO:0000313" key="5">
    <source>
        <dbReference type="EMBL" id="GAA4561531.1"/>
    </source>
</evidence>
<protein>
    <recommendedName>
        <fullName evidence="7">Tetratricopeptide repeat protein</fullName>
    </recommendedName>
</protein>
<dbReference type="InterPro" id="IPR003961">
    <property type="entry name" value="FN3_dom"/>
</dbReference>
<feature type="region of interest" description="Disordered" evidence="3">
    <location>
        <begin position="231"/>
        <end position="316"/>
    </location>
</feature>
<dbReference type="SUPFAM" id="SSF49265">
    <property type="entry name" value="Fibronectin type III"/>
    <property type="match status" value="1"/>
</dbReference>
<reference evidence="6" key="1">
    <citation type="journal article" date="2019" name="Int. J. Syst. Evol. Microbiol.">
        <title>The Global Catalogue of Microorganisms (GCM) 10K type strain sequencing project: providing services to taxonomists for standard genome sequencing and annotation.</title>
        <authorList>
            <consortium name="The Broad Institute Genomics Platform"/>
            <consortium name="The Broad Institute Genome Sequencing Center for Infectious Disease"/>
            <person name="Wu L."/>
            <person name="Ma J."/>
        </authorList>
    </citation>
    <scope>NUCLEOTIDE SEQUENCE [LARGE SCALE GENOMIC DNA]</scope>
    <source>
        <strain evidence="6">JCM 3175</strain>
    </source>
</reference>
<comment type="caution">
    <text evidence="5">The sequence shown here is derived from an EMBL/GenBank/DDBJ whole genome shotgun (WGS) entry which is preliminary data.</text>
</comment>
<keyword evidence="1" id="KW-0378">Hydrolase</keyword>
<evidence type="ECO:0008006" key="7">
    <source>
        <dbReference type="Google" id="ProtNLM"/>
    </source>
</evidence>
<feature type="compositionally biased region" description="Acidic residues" evidence="3">
    <location>
        <begin position="300"/>
        <end position="316"/>
    </location>
</feature>
<proteinExistence type="predicted"/>
<feature type="region of interest" description="Disordered" evidence="3">
    <location>
        <begin position="332"/>
        <end position="369"/>
    </location>
</feature>
<dbReference type="CDD" id="cd00063">
    <property type="entry name" value="FN3"/>
    <property type="match status" value="1"/>
</dbReference>
<keyword evidence="4" id="KW-0812">Transmembrane</keyword>
<feature type="region of interest" description="Disordered" evidence="3">
    <location>
        <begin position="404"/>
        <end position="449"/>
    </location>
</feature>
<gene>
    <name evidence="5" type="ORF">GCM10023176_00310</name>
</gene>
<feature type="compositionally biased region" description="Basic and acidic residues" evidence="3">
    <location>
        <begin position="344"/>
        <end position="354"/>
    </location>
</feature>
<keyword evidence="2" id="KW-0119">Carbohydrate metabolism</keyword>
<feature type="compositionally biased region" description="Pro residues" evidence="3">
    <location>
        <begin position="437"/>
        <end position="446"/>
    </location>
</feature>
<dbReference type="Gene3D" id="1.25.40.10">
    <property type="entry name" value="Tetratricopeptide repeat domain"/>
    <property type="match status" value="1"/>
</dbReference>
<evidence type="ECO:0000256" key="4">
    <source>
        <dbReference type="SAM" id="Phobius"/>
    </source>
</evidence>
<feature type="compositionally biased region" description="Pro residues" evidence="3">
    <location>
        <begin position="253"/>
        <end position="279"/>
    </location>
</feature>
<dbReference type="RefSeq" id="WP_346115666.1">
    <property type="nucleotide sequence ID" value="NZ_BAABGU010000001.1"/>
</dbReference>
<dbReference type="InterPro" id="IPR011990">
    <property type="entry name" value="TPR-like_helical_dom_sf"/>
</dbReference>
<dbReference type="Pfam" id="PF13424">
    <property type="entry name" value="TPR_12"/>
    <property type="match status" value="1"/>
</dbReference>
<feature type="compositionally biased region" description="Pro residues" evidence="3">
    <location>
        <begin position="234"/>
        <end position="243"/>
    </location>
</feature>
<organism evidence="5 6">
    <name type="scientific">Micromonospora coerulea</name>
    <dbReference type="NCBI Taxonomy" id="47856"/>
    <lineage>
        <taxon>Bacteria</taxon>
        <taxon>Bacillati</taxon>
        <taxon>Actinomycetota</taxon>
        <taxon>Actinomycetes</taxon>
        <taxon>Micromonosporales</taxon>
        <taxon>Micromonosporaceae</taxon>
        <taxon>Micromonospora</taxon>
    </lineage>
</organism>
<dbReference type="InterPro" id="IPR013783">
    <property type="entry name" value="Ig-like_fold"/>
</dbReference>
<name>A0ABP8S674_9ACTN</name>
<keyword evidence="4" id="KW-0472">Membrane</keyword>
<dbReference type="SUPFAM" id="SSF48452">
    <property type="entry name" value="TPR-like"/>
    <property type="match status" value="1"/>
</dbReference>
<dbReference type="Gene3D" id="2.60.40.10">
    <property type="entry name" value="Immunoglobulins"/>
    <property type="match status" value="1"/>
</dbReference>
<keyword evidence="6" id="KW-1185">Reference proteome</keyword>